<feature type="region of interest" description="Disordered" evidence="1">
    <location>
        <begin position="1"/>
        <end position="53"/>
    </location>
</feature>
<comment type="caution">
    <text evidence="2">The sequence shown here is derived from an EMBL/GenBank/DDBJ whole genome shotgun (WGS) entry which is preliminary data.</text>
</comment>
<evidence type="ECO:0000256" key="1">
    <source>
        <dbReference type="SAM" id="MobiDB-lite"/>
    </source>
</evidence>
<feature type="compositionally biased region" description="Basic and acidic residues" evidence="1">
    <location>
        <begin position="28"/>
        <end position="43"/>
    </location>
</feature>
<gene>
    <name evidence="2" type="ORF">RDB_LOCUS133061</name>
</gene>
<evidence type="ECO:0000313" key="2">
    <source>
        <dbReference type="EMBL" id="CAE6442834.1"/>
    </source>
</evidence>
<organism evidence="2 3">
    <name type="scientific">Rhizoctonia solani</name>
    <dbReference type="NCBI Taxonomy" id="456999"/>
    <lineage>
        <taxon>Eukaryota</taxon>
        <taxon>Fungi</taxon>
        <taxon>Dikarya</taxon>
        <taxon>Basidiomycota</taxon>
        <taxon>Agaricomycotina</taxon>
        <taxon>Agaricomycetes</taxon>
        <taxon>Cantharellales</taxon>
        <taxon>Ceratobasidiaceae</taxon>
        <taxon>Rhizoctonia</taxon>
    </lineage>
</organism>
<dbReference type="AlphaFoldDB" id="A0A8H3AXI8"/>
<reference evidence="2" key="1">
    <citation type="submission" date="2021-01" db="EMBL/GenBank/DDBJ databases">
        <authorList>
            <person name="Kaushik A."/>
        </authorList>
    </citation>
    <scope>NUCLEOTIDE SEQUENCE</scope>
    <source>
        <strain evidence="2">AG1-1C</strain>
    </source>
</reference>
<evidence type="ECO:0000313" key="3">
    <source>
        <dbReference type="Proteomes" id="UP000663846"/>
    </source>
</evidence>
<dbReference type="Proteomes" id="UP000663846">
    <property type="component" value="Unassembled WGS sequence"/>
</dbReference>
<dbReference type="EMBL" id="CAJMWS010000417">
    <property type="protein sequence ID" value="CAE6442834.1"/>
    <property type="molecule type" value="Genomic_DNA"/>
</dbReference>
<accession>A0A8H3AXI8</accession>
<protein>
    <submittedName>
        <fullName evidence="2">Uncharacterized protein</fullName>
    </submittedName>
</protein>
<sequence>MALPQGAHIQASSHGRDWDSQTIGDSDPFGHNHLGEKTIEQTEKATSSAQEKTDEFFEGGTEGWKVVLGCALIAGPSIDGSEALLRYLLRIT</sequence>
<name>A0A8H3AXI8_9AGAM</name>
<proteinExistence type="predicted"/>